<keyword evidence="15" id="KW-1185">Reference proteome</keyword>
<dbReference type="Proteomes" id="UP000788426">
    <property type="component" value="Unassembled WGS sequence"/>
</dbReference>
<feature type="domain" description="4Fe-4S ferredoxin-type" evidence="13">
    <location>
        <begin position="59"/>
        <end position="88"/>
    </location>
</feature>
<keyword evidence="9" id="KW-0520">NAD</keyword>
<evidence type="ECO:0000259" key="13">
    <source>
        <dbReference type="PROSITE" id="PS51379"/>
    </source>
</evidence>
<sequence length="203" mass="22788">MEDKKTTYFGGIKETAKSLLTGMGVTWKEYFTPKITEQYPENRKTVHISARHRGTLIMPHDEEGKNKCVACLMCESACPNGTIRIKWDNVVTPDGKKKRLLQDYVYDLGDCMFCQLCVNACNYDAIHFSNSFEHSVFNRNVLVEHLNNPPTEEEMKQYAENAKKAEEAKAAAAKAKAEAEAAKAKAEAEAANNVETTKAEEEK</sequence>
<evidence type="ECO:0000256" key="8">
    <source>
        <dbReference type="ARBA" id="ARBA00023014"/>
    </source>
</evidence>
<dbReference type="PANTHER" id="PTHR10849">
    <property type="entry name" value="NADH DEHYDROGENASE UBIQUINONE IRON-SULFUR PROTEIN 8, MITOCHONDRIAL"/>
    <property type="match status" value="1"/>
</dbReference>
<dbReference type="PROSITE" id="PS51379">
    <property type="entry name" value="4FE4S_FER_2"/>
    <property type="match status" value="2"/>
</dbReference>
<evidence type="ECO:0000256" key="11">
    <source>
        <dbReference type="ARBA" id="ARBA00023136"/>
    </source>
</evidence>
<feature type="domain" description="4Fe-4S ferredoxin-type" evidence="13">
    <location>
        <begin position="102"/>
        <end position="131"/>
    </location>
</feature>
<proteinExistence type="predicted"/>
<dbReference type="EMBL" id="JAHXCT010000002">
    <property type="protein sequence ID" value="MBW4768958.1"/>
    <property type="molecule type" value="Genomic_DNA"/>
</dbReference>
<keyword evidence="5" id="KW-0677">Repeat</keyword>
<name>A0ABS6YBL5_9BACT</name>
<keyword evidence="1" id="KW-1003">Cell membrane</keyword>
<evidence type="ECO:0000256" key="9">
    <source>
        <dbReference type="ARBA" id="ARBA00023027"/>
    </source>
</evidence>
<evidence type="ECO:0000256" key="7">
    <source>
        <dbReference type="ARBA" id="ARBA00023004"/>
    </source>
</evidence>
<evidence type="ECO:0000256" key="12">
    <source>
        <dbReference type="SAM" id="MobiDB-lite"/>
    </source>
</evidence>
<evidence type="ECO:0000256" key="3">
    <source>
        <dbReference type="ARBA" id="ARBA00022719"/>
    </source>
</evidence>
<evidence type="ECO:0000256" key="1">
    <source>
        <dbReference type="ARBA" id="ARBA00022475"/>
    </source>
</evidence>
<evidence type="ECO:0000256" key="6">
    <source>
        <dbReference type="ARBA" id="ARBA00022967"/>
    </source>
</evidence>
<keyword evidence="7" id="KW-0408">Iron</keyword>
<keyword evidence="4" id="KW-0479">Metal-binding</keyword>
<evidence type="ECO:0000256" key="5">
    <source>
        <dbReference type="ARBA" id="ARBA00022737"/>
    </source>
</evidence>
<protein>
    <submittedName>
        <fullName evidence="14">4Fe-4S dicluster domain-containing protein</fullName>
    </submittedName>
</protein>
<reference evidence="14 15" key="1">
    <citation type="submission" date="2021-07" db="EMBL/GenBank/DDBJ databases">
        <title>Genomic diversity and antimicrobial resistance of Prevotella spp. isolated from chronic lung disease airways.</title>
        <authorList>
            <person name="Webb K.A."/>
            <person name="Olagoke O.S."/>
            <person name="Baird T."/>
            <person name="Neill J."/>
            <person name="Pham A."/>
            <person name="Wells T.J."/>
            <person name="Ramsay K.A."/>
            <person name="Bell S.C."/>
            <person name="Sarovich D.S."/>
            <person name="Price E.P."/>
        </authorList>
    </citation>
    <scope>NUCLEOTIDE SEQUENCE [LARGE SCALE GENOMIC DNA]</scope>
    <source>
        <strain evidence="14 15">SCHI0011.S.12</strain>
    </source>
</reference>
<dbReference type="PROSITE" id="PS00198">
    <property type="entry name" value="4FE4S_FER_1"/>
    <property type="match status" value="1"/>
</dbReference>
<evidence type="ECO:0000256" key="4">
    <source>
        <dbReference type="ARBA" id="ARBA00022723"/>
    </source>
</evidence>
<keyword evidence="6" id="KW-1278">Translocase</keyword>
<dbReference type="InterPro" id="IPR010226">
    <property type="entry name" value="NADH_quinone_OxRdtase_chainI"/>
</dbReference>
<dbReference type="RefSeq" id="WP_219480257.1">
    <property type="nucleotide sequence ID" value="NZ_CAUTHS010000008.1"/>
</dbReference>
<evidence type="ECO:0000256" key="10">
    <source>
        <dbReference type="ARBA" id="ARBA00023075"/>
    </source>
</evidence>
<keyword evidence="3" id="KW-0874">Quinone</keyword>
<dbReference type="Pfam" id="PF12838">
    <property type="entry name" value="Fer4_7"/>
    <property type="match status" value="1"/>
</dbReference>
<dbReference type="PANTHER" id="PTHR10849:SF24">
    <property type="entry name" value="NADH-QUINONE OXIDOREDUCTASE SUBUNIT I 2"/>
    <property type="match status" value="1"/>
</dbReference>
<keyword evidence="8" id="KW-0411">Iron-sulfur</keyword>
<gene>
    <name evidence="14" type="ORF">KZO38_04190</name>
</gene>
<keyword evidence="2" id="KW-0004">4Fe-4S</keyword>
<evidence type="ECO:0000313" key="14">
    <source>
        <dbReference type="EMBL" id="MBW4768958.1"/>
    </source>
</evidence>
<accession>A0ABS6YBL5</accession>
<keyword evidence="10" id="KW-0830">Ubiquinone</keyword>
<feature type="region of interest" description="Disordered" evidence="12">
    <location>
        <begin position="181"/>
        <end position="203"/>
    </location>
</feature>
<comment type="caution">
    <text evidence="14">The sequence shown here is derived from an EMBL/GenBank/DDBJ whole genome shotgun (WGS) entry which is preliminary data.</text>
</comment>
<dbReference type="InterPro" id="IPR017900">
    <property type="entry name" value="4Fe4S_Fe_S_CS"/>
</dbReference>
<evidence type="ECO:0000256" key="2">
    <source>
        <dbReference type="ARBA" id="ARBA00022485"/>
    </source>
</evidence>
<dbReference type="InterPro" id="IPR017896">
    <property type="entry name" value="4Fe4S_Fe-S-bd"/>
</dbReference>
<keyword evidence="11" id="KW-0472">Membrane</keyword>
<evidence type="ECO:0000313" key="15">
    <source>
        <dbReference type="Proteomes" id="UP000788426"/>
    </source>
</evidence>
<organism evidence="14 15">
    <name type="scientific">Hoylesella nanceiensis</name>
    <dbReference type="NCBI Taxonomy" id="425941"/>
    <lineage>
        <taxon>Bacteria</taxon>
        <taxon>Pseudomonadati</taxon>
        <taxon>Bacteroidota</taxon>
        <taxon>Bacteroidia</taxon>
        <taxon>Bacteroidales</taxon>
        <taxon>Prevotellaceae</taxon>
        <taxon>Hoylesella</taxon>
    </lineage>
</organism>